<organism evidence="1 3">
    <name type="scientific">Porphyromonas crevioricanis</name>
    <dbReference type="NCBI Taxonomy" id="393921"/>
    <lineage>
        <taxon>Bacteria</taxon>
        <taxon>Pseudomonadati</taxon>
        <taxon>Bacteroidota</taxon>
        <taxon>Bacteroidia</taxon>
        <taxon>Bacteroidales</taxon>
        <taxon>Porphyromonadaceae</taxon>
        <taxon>Porphyromonas</taxon>
    </lineage>
</organism>
<evidence type="ECO:0000313" key="3">
    <source>
        <dbReference type="Proteomes" id="UP000030136"/>
    </source>
</evidence>
<dbReference type="EMBL" id="LS483447">
    <property type="protein sequence ID" value="SQH72767.1"/>
    <property type="molecule type" value="Genomic_DNA"/>
</dbReference>
<reference evidence="2 4" key="2">
    <citation type="submission" date="2018-06" db="EMBL/GenBank/DDBJ databases">
        <authorList>
            <consortium name="Pathogen Informatics"/>
            <person name="Doyle S."/>
        </authorList>
    </citation>
    <scope>NUCLEOTIDE SEQUENCE [LARGE SCALE GENOMIC DNA]</scope>
    <source>
        <strain evidence="2 4">NCTC12858</strain>
    </source>
</reference>
<dbReference type="KEGG" id="pcre:NCTC12858_00596"/>
<proteinExistence type="predicted"/>
<dbReference type="Proteomes" id="UP000030136">
    <property type="component" value="Unassembled WGS sequence"/>
</dbReference>
<gene>
    <name evidence="1" type="ORF">HQ38_03315</name>
    <name evidence="2" type="ORF">NCTC12858_00596</name>
</gene>
<evidence type="ECO:0000313" key="2">
    <source>
        <dbReference type="EMBL" id="SQH72767.1"/>
    </source>
</evidence>
<name>A0A0A2FWC2_9PORP</name>
<dbReference type="STRING" id="393921.HQ45_06030"/>
<dbReference type="Proteomes" id="UP000249300">
    <property type="component" value="Chromosome 1"/>
</dbReference>
<keyword evidence="4" id="KW-1185">Reference proteome</keyword>
<evidence type="ECO:0000313" key="1">
    <source>
        <dbReference type="EMBL" id="KGN95333.1"/>
    </source>
</evidence>
<dbReference type="AlphaFoldDB" id="A0A0A2FWC2"/>
<accession>A0A0A2FWC2</accession>
<evidence type="ECO:0000313" key="4">
    <source>
        <dbReference type="Proteomes" id="UP000249300"/>
    </source>
</evidence>
<reference evidence="1 3" key="1">
    <citation type="submission" date="2014-08" db="EMBL/GenBank/DDBJ databases">
        <title>Porphyromonas crevioricanis strain:COT-253_OH1447 Genome sequencing.</title>
        <authorList>
            <person name="Wallis C."/>
            <person name="Deusch O."/>
            <person name="O'Flynn C."/>
            <person name="Davis I."/>
            <person name="Jospin G."/>
            <person name="Darling A.E."/>
            <person name="Coil D.A."/>
            <person name="Alexiev A."/>
            <person name="Horsfall A."/>
            <person name="Kirkwood N."/>
            <person name="Harris S."/>
            <person name="Eisen J.A."/>
        </authorList>
    </citation>
    <scope>NUCLEOTIDE SEQUENCE [LARGE SCALE GENOMIC DNA]</scope>
    <source>
        <strain evidence="3">COT-253 OH1447</strain>
        <strain evidence="1">COT-253_OH1447</strain>
    </source>
</reference>
<protein>
    <submittedName>
        <fullName evidence="1">Uncharacterized protein</fullName>
    </submittedName>
</protein>
<dbReference type="EMBL" id="JQJC01000010">
    <property type="protein sequence ID" value="KGN95333.1"/>
    <property type="molecule type" value="Genomic_DNA"/>
</dbReference>
<sequence>MILCFAETYGSLSWRTIEGEIPSLAKVNFYRMEDALLQLVADGRWKLVFLFAADYLCLDLFGELEKSVLRVCFSVEVCFLLRFVSI</sequence>